<evidence type="ECO:0000256" key="4">
    <source>
        <dbReference type="ARBA" id="ARBA00023172"/>
    </source>
</evidence>
<evidence type="ECO:0000256" key="3">
    <source>
        <dbReference type="ARBA" id="ARBA00023125"/>
    </source>
</evidence>
<gene>
    <name evidence="6" type="ORF">I6H06_16925</name>
</gene>
<dbReference type="PANTHER" id="PTHR30349:SF64">
    <property type="entry name" value="PROPHAGE INTEGRASE INTD-RELATED"/>
    <property type="match status" value="1"/>
</dbReference>
<dbReference type="Gene3D" id="1.10.443.10">
    <property type="entry name" value="Intergrase catalytic core"/>
    <property type="match status" value="1"/>
</dbReference>
<dbReference type="Proteomes" id="UP000594892">
    <property type="component" value="Chromosome 2"/>
</dbReference>
<dbReference type="PROSITE" id="PS51898">
    <property type="entry name" value="TYR_RECOMBINASE"/>
    <property type="match status" value="1"/>
</dbReference>
<dbReference type="GO" id="GO:0003677">
    <property type="term" value="F:DNA binding"/>
    <property type="evidence" value="ECO:0007669"/>
    <property type="project" value="UniProtKB-KW"/>
</dbReference>
<dbReference type="InterPro" id="IPR011010">
    <property type="entry name" value="DNA_brk_join_enz"/>
</dbReference>
<reference evidence="6 7" key="1">
    <citation type="submission" date="2020-12" db="EMBL/GenBank/DDBJ databases">
        <title>FDA dAtabase for Regulatory Grade micrObial Sequences (FDA-ARGOS): Supporting development and validation of Infectious Disease Dx tests.</title>
        <authorList>
            <person name="Minogue T."/>
            <person name="Wolcott M."/>
            <person name="Wasieloski L."/>
            <person name="Aguilar W."/>
            <person name="Moore D."/>
            <person name="Jaissle J."/>
            <person name="Tallon L."/>
            <person name="Sadzewicz L."/>
            <person name="Zhao X."/>
            <person name="Boylan J."/>
            <person name="Ott S."/>
            <person name="Bowen H."/>
            <person name="Vavikolanu K."/>
            <person name="Mehta A."/>
            <person name="Aluvathingal J."/>
            <person name="Nadendla S."/>
            <person name="Yan Y."/>
            <person name="Sichtig H."/>
        </authorList>
    </citation>
    <scope>NUCLEOTIDE SEQUENCE [LARGE SCALE GENOMIC DNA]</scope>
    <source>
        <strain evidence="6 7">FDAARGOS_949</strain>
    </source>
</reference>
<comment type="similarity">
    <text evidence="1">Belongs to the 'phage' integrase family.</text>
</comment>
<evidence type="ECO:0000256" key="1">
    <source>
        <dbReference type="ARBA" id="ARBA00008857"/>
    </source>
</evidence>
<evidence type="ECO:0000259" key="5">
    <source>
        <dbReference type="PROSITE" id="PS51898"/>
    </source>
</evidence>
<keyword evidence="2" id="KW-0229">DNA integration</keyword>
<proteinExistence type="inferred from homology"/>
<protein>
    <submittedName>
        <fullName evidence="6">Site-specific integrase</fullName>
    </submittedName>
</protein>
<keyword evidence="3" id="KW-0238">DNA-binding</keyword>
<evidence type="ECO:0000256" key="2">
    <source>
        <dbReference type="ARBA" id="ARBA00022908"/>
    </source>
</evidence>
<dbReference type="AlphaFoldDB" id="A0AAP9Y492"/>
<dbReference type="PANTHER" id="PTHR30349">
    <property type="entry name" value="PHAGE INTEGRASE-RELATED"/>
    <property type="match status" value="1"/>
</dbReference>
<evidence type="ECO:0000313" key="6">
    <source>
        <dbReference type="EMBL" id="QPQ93873.1"/>
    </source>
</evidence>
<dbReference type="Pfam" id="PF00589">
    <property type="entry name" value="Phage_integrase"/>
    <property type="match status" value="1"/>
</dbReference>
<dbReference type="GO" id="GO:0015074">
    <property type="term" value="P:DNA integration"/>
    <property type="evidence" value="ECO:0007669"/>
    <property type="project" value="UniProtKB-KW"/>
</dbReference>
<dbReference type="InterPro" id="IPR013762">
    <property type="entry name" value="Integrase-like_cat_sf"/>
</dbReference>
<feature type="domain" description="Tyr recombinase" evidence="5">
    <location>
        <begin position="162"/>
        <end position="338"/>
    </location>
</feature>
<dbReference type="InterPro" id="IPR010998">
    <property type="entry name" value="Integrase_recombinase_N"/>
</dbReference>
<dbReference type="CDD" id="cd00796">
    <property type="entry name" value="INT_Rci_Hp1_C"/>
    <property type="match status" value="1"/>
</dbReference>
<keyword evidence="4" id="KW-0233">DNA recombination</keyword>
<dbReference type="SUPFAM" id="SSF56349">
    <property type="entry name" value="DNA breaking-rejoining enzymes"/>
    <property type="match status" value="1"/>
</dbReference>
<sequence length="355" mass="40869">MSIRKHQKSGIWHIDISAPDGTRIRRSAETRDRKAAQEYHDRLKSDLWRQDKLGERADRTFEEAAVRFLQMCAGQRDYAGKLRHVLYWRERFGAAPVRLLTAERIFDALPTHKLVNGAPTKLLAPGTRNRYINTIRRMLNLCLEWEWLDRVPKLRRFEEPDIRVRWETPAVITRMIGALRLDWMRDAAIVAVATGMRESELFGLRLSQLDLAQCNAWITHAGAKSKRARSVPLNEDAMSVLERRARAATDLIFTRGYTRDNGPPKLIQQIDKRDFARACAAAGMVDFNWHDLRHTWASWHVQHGTPLMVLKELGGWETVAMVQKYAHLAPSHLAQHAANVNFLSKSLNQLDEATE</sequence>
<dbReference type="GO" id="GO:0006310">
    <property type="term" value="P:DNA recombination"/>
    <property type="evidence" value="ECO:0007669"/>
    <property type="project" value="UniProtKB-KW"/>
</dbReference>
<dbReference type="Gene3D" id="1.10.150.130">
    <property type="match status" value="1"/>
</dbReference>
<accession>A0AAP9Y492</accession>
<evidence type="ECO:0000313" key="7">
    <source>
        <dbReference type="Proteomes" id="UP000594892"/>
    </source>
</evidence>
<organism evidence="6 7">
    <name type="scientific">Burkholderia glumae</name>
    <name type="common">Pseudomonas glumae</name>
    <dbReference type="NCBI Taxonomy" id="337"/>
    <lineage>
        <taxon>Bacteria</taxon>
        <taxon>Pseudomonadati</taxon>
        <taxon>Pseudomonadota</taxon>
        <taxon>Betaproteobacteria</taxon>
        <taxon>Burkholderiales</taxon>
        <taxon>Burkholderiaceae</taxon>
        <taxon>Burkholderia</taxon>
    </lineage>
</organism>
<dbReference type="InterPro" id="IPR050090">
    <property type="entry name" value="Tyrosine_recombinase_XerCD"/>
</dbReference>
<name>A0AAP9Y492_BURGL</name>
<dbReference type="EMBL" id="CP065601">
    <property type="protein sequence ID" value="QPQ93873.1"/>
    <property type="molecule type" value="Genomic_DNA"/>
</dbReference>
<dbReference type="InterPro" id="IPR002104">
    <property type="entry name" value="Integrase_catalytic"/>
</dbReference>